<evidence type="ECO:0000259" key="11">
    <source>
        <dbReference type="Pfam" id="PF21760"/>
    </source>
</evidence>
<dbReference type="InterPro" id="IPR055344">
    <property type="entry name" value="SecD_SecF_C_bact"/>
</dbReference>
<evidence type="ECO:0000256" key="9">
    <source>
        <dbReference type="HAMAP-Rule" id="MF_01463"/>
    </source>
</evidence>
<dbReference type="Pfam" id="PF21760">
    <property type="entry name" value="SecD_1st"/>
    <property type="match status" value="1"/>
</dbReference>
<dbReference type="Gene3D" id="3.30.70.3220">
    <property type="match status" value="1"/>
</dbReference>
<evidence type="ECO:0000256" key="6">
    <source>
        <dbReference type="ARBA" id="ARBA00022989"/>
    </source>
</evidence>
<evidence type="ECO:0000256" key="4">
    <source>
        <dbReference type="ARBA" id="ARBA00022692"/>
    </source>
</evidence>
<dbReference type="SUPFAM" id="SSF82866">
    <property type="entry name" value="Multidrug efflux transporter AcrB transmembrane domain"/>
    <property type="match status" value="1"/>
</dbReference>
<keyword evidence="2 9" id="KW-0813">Transport</keyword>
<evidence type="ECO:0000256" key="8">
    <source>
        <dbReference type="ARBA" id="ARBA00023136"/>
    </source>
</evidence>
<sequence>MKIKKGKIAIFITIVVAILVLAGTTALPVWNKITKGLDLQGGFEVLYEAPKDQKVDRAILLDVANALERRINVLGVSEPEISIEGNNRIRVQLAGVKDPAKARDLLGKQAELTFREPTGKTPVIKGADLKPGSAKLSFDEYNSPVVAIEFKDGKKFEDITKKYIGQPLPIYLDEKELSSPVIQNVISGGKATISGQKTPEEAKELASLLNAGALPIKLQEVQSFAVDASLGHQSMRDTLIAGGLSVLMIFIFVIGFYRLPGLVAVTTLIAYTYLNLVIFAFLKVTLTLPGIAAFILGIGMAVDANIIMSERVREELRVGRTLKSAMKAGSKRSFLTIFDANFTTMLAGAVLFAFGTAGVKGFSVALIVGILCSFVTAVGLSRWLMSLLINSNLVKNPVLFRVKEDEIGEL</sequence>
<keyword evidence="7 9" id="KW-0811">Translocation</keyword>
<feature type="transmembrane region" description="Helical" evidence="9">
    <location>
        <begin position="361"/>
        <end position="385"/>
    </location>
</feature>
<keyword evidence="14" id="KW-1185">Reference proteome</keyword>
<evidence type="ECO:0000256" key="7">
    <source>
        <dbReference type="ARBA" id="ARBA00023010"/>
    </source>
</evidence>
<dbReference type="InterPro" id="IPR048631">
    <property type="entry name" value="SecD_1st"/>
</dbReference>
<dbReference type="GO" id="GO:0065002">
    <property type="term" value="P:intracellular protein transmembrane transport"/>
    <property type="evidence" value="ECO:0007669"/>
    <property type="project" value="UniProtKB-UniRule"/>
</dbReference>
<feature type="transmembrane region" description="Helical" evidence="9">
    <location>
        <begin position="239"/>
        <end position="257"/>
    </location>
</feature>
<dbReference type="NCBIfam" id="TIGR01129">
    <property type="entry name" value="secD"/>
    <property type="match status" value="1"/>
</dbReference>
<dbReference type="InterPro" id="IPR005791">
    <property type="entry name" value="SecD"/>
</dbReference>
<keyword evidence="4 9" id="KW-0812">Transmembrane</keyword>
<name>A0A4R2RSX5_9BACL</name>
<feature type="transmembrane region" description="Helical" evidence="9">
    <location>
        <begin position="288"/>
        <end position="307"/>
    </location>
</feature>
<comment type="subcellular location">
    <subcellularLocation>
        <location evidence="1 9">Cell membrane</location>
        <topology evidence="1 9">Multi-pass membrane protein</topology>
    </subcellularLocation>
</comment>
<dbReference type="PANTHER" id="PTHR30081:SF1">
    <property type="entry name" value="PROTEIN TRANSLOCASE SUBUNIT SECD"/>
    <property type="match status" value="1"/>
</dbReference>
<dbReference type="GO" id="GO:0006605">
    <property type="term" value="P:protein targeting"/>
    <property type="evidence" value="ECO:0007669"/>
    <property type="project" value="UniProtKB-UniRule"/>
</dbReference>
<evidence type="ECO:0000256" key="5">
    <source>
        <dbReference type="ARBA" id="ARBA00022927"/>
    </source>
</evidence>
<evidence type="ECO:0000256" key="2">
    <source>
        <dbReference type="ARBA" id="ARBA00022448"/>
    </source>
</evidence>
<dbReference type="Pfam" id="PF22599">
    <property type="entry name" value="SecDF_P1_head"/>
    <property type="match status" value="1"/>
</dbReference>
<evidence type="ECO:0000256" key="3">
    <source>
        <dbReference type="ARBA" id="ARBA00022475"/>
    </source>
</evidence>
<feature type="domain" description="Protein export membrane protein SecD/SecF C-terminal" evidence="10">
    <location>
        <begin position="218"/>
        <end position="378"/>
    </location>
</feature>
<gene>
    <name evidence="9" type="primary">secD</name>
    <name evidence="13" type="ORF">EDD57_13131</name>
</gene>
<dbReference type="RefSeq" id="WP_131849312.1">
    <property type="nucleotide sequence ID" value="NZ_SLXV01000031.1"/>
</dbReference>
<comment type="caution">
    <text evidence="13">The sequence shown here is derived from an EMBL/GenBank/DDBJ whole genome shotgun (WGS) entry which is preliminary data.</text>
</comment>
<dbReference type="GO" id="GO:0015450">
    <property type="term" value="F:protein-transporting ATPase activity"/>
    <property type="evidence" value="ECO:0007669"/>
    <property type="project" value="InterPro"/>
</dbReference>
<evidence type="ECO:0000256" key="1">
    <source>
        <dbReference type="ARBA" id="ARBA00004651"/>
    </source>
</evidence>
<dbReference type="InterPro" id="IPR022813">
    <property type="entry name" value="SecD/SecF_arch_bac"/>
</dbReference>
<dbReference type="NCBIfam" id="TIGR00916">
    <property type="entry name" value="2A0604s01"/>
    <property type="match status" value="1"/>
</dbReference>
<dbReference type="Pfam" id="PF02355">
    <property type="entry name" value="SecD_SecF_C"/>
    <property type="match status" value="1"/>
</dbReference>
<accession>A0A4R2RSX5</accession>
<dbReference type="OrthoDB" id="9805019at2"/>
<dbReference type="Proteomes" id="UP000294746">
    <property type="component" value="Unassembled WGS sequence"/>
</dbReference>
<comment type="similarity">
    <text evidence="9">Belongs to the SecD/SecF family. SecD subfamily.</text>
</comment>
<organism evidence="13 14">
    <name type="scientific">Baia soyae</name>
    <dbReference type="NCBI Taxonomy" id="1544746"/>
    <lineage>
        <taxon>Bacteria</taxon>
        <taxon>Bacillati</taxon>
        <taxon>Bacillota</taxon>
        <taxon>Bacilli</taxon>
        <taxon>Bacillales</taxon>
        <taxon>Thermoactinomycetaceae</taxon>
        <taxon>Baia</taxon>
    </lineage>
</organism>
<keyword evidence="8 9" id="KW-0472">Membrane</keyword>
<feature type="transmembrane region" description="Helical" evidence="9">
    <location>
        <begin position="333"/>
        <end position="355"/>
    </location>
</feature>
<evidence type="ECO:0000313" key="13">
    <source>
        <dbReference type="EMBL" id="TCP65667.1"/>
    </source>
</evidence>
<proteinExistence type="inferred from homology"/>
<evidence type="ECO:0000259" key="10">
    <source>
        <dbReference type="Pfam" id="PF02355"/>
    </source>
</evidence>
<dbReference type="PANTHER" id="PTHR30081">
    <property type="entry name" value="PROTEIN-EXPORT MEMBRANE PROTEIN SEC"/>
    <property type="match status" value="1"/>
</dbReference>
<dbReference type="InterPro" id="IPR048634">
    <property type="entry name" value="SecD_SecF_C"/>
</dbReference>
<dbReference type="InterPro" id="IPR054384">
    <property type="entry name" value="SecDF_P1_head"/>
</dbReference>
<feature type="transmembrane region" description="Helical" evidence="9">
    <location>
        <begin position="262"/>
        <end position="282"/>
    </location>
</feature>
<dbReference type="HAMAP" id="MF_01463_B">
    <property type="entry name" value="SecD_B"/>
    <property type="match status" value="1"/>
</dbReference>
<keyword evidence="3 9" id="KW-1003">Cell membrane</keyword>
<dbReference type="GO" id="GO:0043952">
    <property type="term" value="P:protein transport by the Sec complex"/>
    <property type="evidence" value="ECO:0007669"/>
    <property type="project" value="UniProtKB-UniRule"/>
</dbReference>
<dbReference type="AlphaFoldDB" id="A0A4R2RSX5"/>
<dbReference type="Gene3D" id="1.20.1640.10">
    <property type="entry name" value="Multidrug efflux transporter AcrB transmembrane domain"/>
    <property type="match status" value="1"/>
</dbReference>
<keyword evidence="6 9" id="KW-1133">Transmembrane helix</keyword>
<dbReference type="GO" id="GO:0005886">
    <property type="term" value="C:plasma membrane"/>
    <property type="evidence" value="ECO:0007669"/>
    <property type="project" value="UniProtKB-SubCell"/>
</dbReference>
<dbReference type="EMBL" id="SLXV01000031">
    <property type="protein sequence ID" value="TCP65667.1"/>
    <property type="molecule type" value="Genomic_DNA"/>
</dbReference>
<evidence type="ECO:0000313" key="14">
    <source>
        <dbReference type="Proteomes" id="UP000294746"/>
    </source>
</evidence>
<feature type="domain" description="SecDF P1 head subdomain" evidence="12">
    <location>
        <begin position="120"/>
        <end position="216"/>
    </location>
</feature>
<comment type="subunit">
    <text evidence="9">Forms a complex with SecF. Part of the essential Sec protein translocation apparatus which comprises SecA, SecYEG and auxiliary proteins SecDF. Other proteins may also be involved.</text>
</comment>
<keyword evidence="5 9" id="KW-0653">Protein transport</keyword>
<comment type="function">
    <text evidence="9">Part of the Sec protein translocase complex. Interacts with the SecYEG preprotein conducting channel. SecDF uses the proton motive force (PMF) to complete protein translocation after the ATP-dependent function of SecA.</text>
</comment>
<protein>
    <recommendedName>
        <fullName evidence="9">Protein translocase subunit SecD</fullName>
    </recommendedName>
</protein>
<comment type="caution">
    <text evidence="9">Lacks conserved residue(s) required for the propagation of feature annotation.</text>
</comment>
<evidence type="ECO:0000259" key="12">
    <source>
        <dbReference type="Pfam" id="PF22599"/>
    </source>
</evidence>
<feature type="domain" description="Protein translocase subunit SecDF P1" evidence="11">
    <location>
        <begin position="65"/>
        <end position="117"/>
    </location>
</feature>
<reference evidence="13 14" key="1">
    <citation type="submission" date="2019-03" db="EMBL/GenBank/DDBJ databases">
        <title>Genomic Encyclopedia of Type Strains, Phase IV (KMG-IV): sequencing the most valuable type-strain genomes for metagenomic binning, comparative biology and taxonomic classification.</title>
        <authorList>
            <person name="Goeker M."/>
        </authorList>
    </citation>
    <scope>NUCLEOTIDE SEQUENCE [LARGE SCALE GENOMIC DNA]</scope>
    <source>
        <strain evidence="13 14">DSM 46831</strain>
    </source>
</reference>